<evidence type="ECO:0000313" key="3">
    <source>
        <dbReference type="Proteomes" id="UP001589798"/>
    </source>
</evidence>
<proteinExistence type="predicted"/>
<dbReference type="Proteomes" id="UP001589798">
    <property type="component" value="Unassembled WGS sequence"/>
</dbReference>
<accession>A0ABV6CZP9</accession>
<reference evidence="2 3" key="1">
    <citation type="submission" date="2024-09" db="EMBL/GenBank/DDBJ databases">
        <authorList>
            <person name="Sun Q."/>
            <person name="Mori K."/>
        </authorList>
    </citation>
    <scope>NUCLEOTIDE SEQUENCE [LARGE SCALE GENOMIC DNA]</scope>
    <source>
        <strain evidence="2 3">CCM 7706</strain>
    </source>
</reference>
<feature type="transmembrane region" description="Helical" evidence="1">
    <location>
        <begin position="64"/>
        <end position="85"/>
    </location>
</feature>
<feature type="transmembrane region" description="Helical" evidence="1">
    <location>
        <begin position="5"/>
        <end position="25"/>
    </location>
</feature>
<keyword evidence="1" id="KW-0472">Membrane</keyword>
<protein>
    <submittedName>
        <fullName evidence="2">Uncharacterized protein</fullName>
    </submittedName>
</protein>
<dbReference type="EMBL" id="JBHLWK010000020">
    <property type="protein sequence ID" value="MFC0205858.1"/>
    <property type="molecule type" value="Genomic_DNA"/>
</dbReference>
<gene>
    <name evidence="2" type="ORF">ACFFJC_16450</name>
</gene>
<evidence type="ECO:0000256" key="1">
    <source>
        <dbReference type="SAM" id="Phobius"/>
    </source>
</evidence>
<organism evidence="2 3">
    <name type="scientific">Novosphingobium soli</name>
    <dbReference type="NCBI Taxonomy" id="574956"/>
    <lineage>
        <taxon>Bacteria</taxon>
        <taxon>Pseudomonadati</taxon>
        <taxon>Pseudomonadota</taxon>
        <taxon>Alphaproteobacteria</taxon>
        <taxon>Sphingomonadales</taxon>
        <taxon>Sphingomonadaceae</taxon>
        <taxon>Novosphingobium</taxon>
    </lineage>
</organism>
<sequence>MSTWFILLGGLLVWTVHFFGLYAIAEIAPSPLAVAALTLPCLLADAALLVRLRRLPARDGFGAWRRSVALGGTAISLVAVCWQALPAVL</sequence>
<evidence type="ECO:0000313" key="2">
    <source>
        <dbReference type="EMBL" id="MFC0205858.1"/>
    </source>
</evidence>
<dbReference type="RefSeq" id="WP_379488591.1">
    <property type="nucleotide sequence ID" value="NZ_JBHLWK010000020.1"/>
</dbReference>
<name>A0ABV6CZP9_9SPHN</name>
<feature type="transmembrane region" description="Helical" evidence="1">
    <location>
        <begin position="31"/>
        <end position="52"/>
    </location>
</feature>
<keyword evidence="3" id="KW-1185">Reference proteome</keyword>
<keyword evidence="1" id="KW-0812">Transmembrane</keyword>
<comment type="caution">
    <text evidence="2">The sequence shown here is derived from an EMBL/GenBank/DDBJ whole genome shotgun (WGS) entry which is preliminary data.</text>
</comment>
<keyword evidence="1" id="KW-1133">Transmembrane helix</keyword>